<evidence type="ECO:0000313" key="1">
    <source>
        <dbReference type="EMBL" id="KKN63706.1"/>
    </source>
</evidence>
<dbReference type="EMBL" id="LAZR01000582">
    <property type="protein sequence ID" value="KKN63706.1"/>
    <property type="molecule type" value="Genomic_DNA"/>
</dbReference>
<dbReference type="SUPFAM" id="SSF55608">
    <property type="entry name" value="Homing endonucleases"/>
    <property type="match status" value="1"/>
</dbReference>
<comment type="caution">
    <text evidence="1">The sequence shown here is derived from an EMBL/GenBank/DDBJ whole genome shotgun (WGS) entry which is preliminary data.</text>
</comment>
<proteinExistence type="predicted"/>
<name>A0A0F9URD4_9ZZZZ</name>
<organism evidence="1">
    <name type="scientific">marine sediment metagenome</name>
    <dbReference type="NCBI Taxonomy" id="412755"/>
    <lineage>
        <taxon>unclassified sequences</taxon>
        <taxon>metagenomes</taxon>
        <taxon>ecological metagenomes</taxon>
    </lineage>
</organism>
<sequence length="303" mass="34554">MDKRKTEVRELWAEGIPVKEIIKRTGTLRQTIWRWTRDLPEPETRVKLTRRTPKQETQREAARALYSNGSSLDKVSVQLDVSKPTVYGWIKDLVAKNPNRENNQGRRYKVNDEFFKDPNVINSYWAGLLAGDGNVINGVIRLSLKDRELIDGFKAVTKFAGKVREYKAPRGGQMYSVAISSSQWVKNLQQFNVVPNKSHTLSPPDLEHPLNLAYLKGLYDADGCLTHNTKGLSVWKVSGTRMTCEWVRDIATKLVPEHHANVNVNRNTTHDFTLVGSRAVKMLKALHAIKTPELSRKWPTEIL</sequence>
<dbReference type="AlphaFoldDB" id="A0A0F9URD4"/>
<protein>
    <recommendedName>
        <fullName evidence="2">DOD-type homing endonuclease domain-containing protein</fullName>
    </recommendedName>
</protein>
<gene>
    <name evidence="1" type="ORF">LCGC14_0499410</name>
</gene>
<reference evidence="1" key="1">
    <citation type="journal article" date="2015" name="Nature">
        <title>Complex archaea that bridge the gap between prokaryotes and eukaryotes.</title>
        <authorList>
            <person name="Spang A."/>
            <person name="Saw J.H."/>
            <person name="Jorgensen S.L."/>
            <person name="Zaremba-Niedzwiedzka K."/>
            <person name="Martijn J."/>
            <person name="Lind A.E."/>
            <person name="van Eijk R."/>
            <person name="Schleper C."/>
            <person name="Guy L."/>
            <person name="Ettema T.J."/>
        </authorList>
    </citation>
    <scope>NUCLEOTIDE SEQUENCE</scope>
</reference>
<accession>A0A0F9URD4</accession>
<evidence type="ECO:0008006" key="2">
    <source>
        <dbReference type="Google" id="ProtNLM"/>
    </source>
</evidence>
<dbReference type="InterPro" id="IPR027434">
    <property type="entry name" value="Homing_endonucl"/>
</dbReference>
<dbReference type="Gene3D" id="3.10.28.10">
    <property type="entry name" value="Homing endonucleases"/>
    <property type="match status" value="1"/>
</dbReference>